<name>A0A9P9XWG2_9HYPO</name>
<dbReference type="AlphaFoldDB" id="A0A9P9XWG2"/>
<protein>
    <submittedName>
        <fullName evidence="1">Uncharacterized protein</fullName>
    </submittedName>
</protein>
<dbReference type="PANTHER" id="PTHR36142:SF2">
    <property type="entry name" value="METALLO-HYDROLASE_OXIDOREDUCTASE SUPERFAMILY PROTEIN"/>
    <property type="match status" value="1"/>
</dbReference>
<dbReference type="GeneID" id="75830987"/>
<dbReference type="RefSeq" id="XP_051359861.1">
    <property type="nucleotide sequence ID" value="XM_051509084.1"/>
</dbReference>
<evidence type="ECO:0000313" key="2">
    <source>
        <dbReference type="Proteomes" id="UP001055219"/>
    </source>
</evidence>
<reference evidence="1" key="2">
    <citation type="submission" date="2022-07" db="EMBL/GenBank/DDBJ databases">
        <authorList>
            <person name="Goncalves M.F.M."/>
            <person name="Hilario S."/>
            <person name="Van De Peer Y."/>
            <person name="Esteves A.C."/>
            <person name="Alves A."/>
        </authorList>
    </citation>
    <scope>NUCLEOTIDE SEQUENCE</scope>
    <source>
        <strain evidence="1">MUM 19.33</strain>
    </source>
</reference>
<dbReference type="Proteomes" id="UP001055219">
    <property type="component" value="Unassembled WGS sequence"/>
</dbReference>
<keyword evidence="2" id="KW-1185">Reference proteome</keyword>
<comment type="caution">
    <text evidence="1">The sequence shown here is derived from an EMBL/GenBank/DDBJ whole genome shotgun (WGS) entry which is preliminary data.</text>
</comment>
<evidence type="ECO:0000313" key="1">
    <source>
        <dbReference type="EMBL" id="KAI6779005.1"/>
    </source>
</evidence>
<organism evidence="1 2">
    <name type="scientific">Emericellopsis cladophorae</name>
    <dbReference type="NCBI Taxonomy" id="2686198"/>
    <lineage>
        <taxon>Eukaryota</taxon>
        <taxon>Fungi</taxon>
        <taxon>Dikarya</taxon>
        <taxon>Ascomycota</taxon>
        <taxon>Pezizomycotina</taxon>
        <taxon>Sordariomycetes</taxon>
        <taxon>Hypocreomycetidae</taxon>
        <taxon>Hypocreales</taxon>
        <taxon>Bionectriaceae</taxon>
        <taxon>Emericellopsis</taxon>
    </lineage>
</organism>
<accession>A0A9P9XWG2</accession>
<sequence length="344" mass="38554">MSDDRAQTLEVSLTWPLRPILTSLNGDNSWLISFPRPEQDGRAKYFYHVAFEPWLTGPTTKISSWLVHISLKTKAAMGHGDAVQEAAGAIEQVAATVAKEHNGVIRVRSETHEDGYNGAVDAIFLFLDEVDHCHRPTLETFDKRVPFIGSKEVVAKVSPWQHFESITTLTELDASLDTWQGDNVRPSPFPEWLTAFKLPGESFLNFVGVFVWTHTTASGEVIHESILDSPHGTESLYQDGSPINAFLASKPPTRQLALLHGLKESFTTRFWRTTHGAEAGLRMYRKTDSKYWIMSHEAELGYKGVVLRATTFDTARTLDWALEREGGKDVDFKEVGNGNSFVMM</sequence>
<dbReference type="PANTHER" id="PTHR36142">
    <property type="entry name" value="METALLO-HYDROLASE/OXIDOREDUCTASE SUPERFAMILY PROTEIN"/>
    <property type="match status" value="1"/>
</dbReference>
<reference evidence="1" key="1">
    <citation type="journal article" date="2021" name="J Fungi (Basel)">
        <title>Genomic and Metabolomic Analyses of the Marine Fungus Emericellopsis cladophorae: Insights into Saltwater Adaptability Mechanisms and Its Biosynthetic Potential.</title>
        <authorList>
            <person name="Goncalves M.F.M."/>
            <person name="Hilario S."/>
            <person name="Van de Peer Y."/>
            <person name="Esteves A.C."/>
            <person name="Alves A."/>
        </authorList>
    </citation>
    <scope>NUCLEOTIDE SEQUENCE</scope>
    <source>
        <strain evidence="1">MUM 19.33</strain>
    </source>
</reference>
<dbReference type="OrthoDB" id="9971601at2759"/>
<dbReference type="EMBL" id="JAGIXG020000054">
    <property type="protein sequence ID" value="KAI6779005.1"/>
    <property type="molecule type" value="Genomic_DNA"/>
</dbReference>
<proteinExistence type="predicted"/>
<gene>
    <name evidence="1" type="ORF">J7T54_004500</name>
</gene>